<keyword evidence="4 10" id="KW-0479">Metal-binding</keyword>
<evidence type="ECO:0000256" key="9">
    <source>
        <dbReference type="ARBA" id="ARBA00023136"/>
    </source>
</evidence>
<dbReference type="SUPFAM" id="SSF48264">
    <property type="entry name" value="Cytochrome P450"/>
    <property type="match status" value="1"/>
</dbReference>
<evidence type="ECO:0008006" key="14">
    <source>
        <dbReference type="Google" id="ProtNLM"/>
    </source>
</evidence>
<dbReference type="AlphaFoldDB" id="A0AAV0L2Q3"/>
<evidence type="ECO:0000256" key="4">
    <source>
        <dbReference type="ARBA" id="ARBA00022723"/>
    </source>
</evidence>
<gene>
    <name evidence="12" type="ORF">LITE_LOCUS21921</name>
</gene>
<keyword evidence="2 10" id="KW-0349">Heme</keyword>
<dbReference type="GO" id="GO:0005506">
    <property type="term" value="F:iron ion binding"/>
    <property type="evidence" value="ECO:0007669"/>
    <property type="project" value="InterPro"/>
</dbReference>
<dbReference type="InterPro" id="IPR036396">
    <property type="entry name" value="Cyt_P450_sf"/>
</dbReference>
<dbReference type="GO" id="GO:0016020">
    <property type="term" value="C:membrane"/>
    <property type="evidence" value="ECO:0007669"/>
    <property type="project" value="UniProtKB-SubCell"/>
</dbReference>
<keyword evidence="13" id="KW-1185">Reference proteome</keyword>
<dbReference type="Pfam" id="PF00067">
    <property type="entry name" value="p450"/>
    <property type="match status" value="1"/>
</dbReference>
<comment type="caution">
    <text evidence="12">The sequence shown here is derived from an EMBL/GenBank/DDBJ whole genome shotgun (WGS) entry which is preliminary data.</text>
</comment>
<feature type="binding site" description="axial binding residue" evidence="10">
    <location>
        <position position="115"/>
    </location>
    <ligand>
        <name>heme</name>
        <dbReference type="ChEBI" id="CHEBI:30413"/>
    </ligand>
    <ligandPart>
        <name>Fe</name>
        <dbReference type="ChEBI" id="CHEBI:18248"/>
    </ligandPart>
</feature>
<sequence>MEELNQEVGRERWVREGDIPNLVYLQAVVKETLRMYPPGHLGVPREANEDCCIAGYHVPKGTWVFLNVLRLHRDLGTWNSPLEFMPKRLLVSGAEYLIGNKKFEYAPFGKGRRDCPGVLMANQVMHLTLSTLLQGSHLTVSGDSLVDMTKHYTVTTRVLA</sequence>
<dbReference type="PANTHER" id="PTHR47947:SF1">
    <property type="entry name" value="CYTOCHROME P450 82E3"/>
    <property type="match status" value="1"/>
</dbReference>
<comment type="subcellular location">
    <subcellularLocation>
        <location evidence="1">Membrane</location>
        <topology evidence="1">Single-pass membrane protein</topology>
    </subcellularLocation>
</comment>
<comment type="cofactor">
    <cofactor evidence="10">
        <name>heme</name>
        <dbReference type="ChEBI" id="CHEBI:30413"/>
    </cofactor>
</comment>
<protein>
    <recommendedName>
        <fullName evidence="14">Cytochrome P450</fullName>
    </recommendedName>
</protein>
<keyword evidence="9" id="KW-0472">Membrane</keyword>
<name>A0AAV0L2Q3_9ROSI</name>
<dbReference type="PRINTS" id="PR00463">
    <property type="entry name" value="EP450I"/>
</dbReference>
<evidence type="ECO:0000256" key="3">
    <source>
        <dbReference type="ARBA" id="ARBA00022692"/>
    </source>
</evidence>
<evidence type="ECO:0000256" key="2">
    <source>
        <dbReference type="ARBA" id="ARBA00022617"/>
    </source>
</evidence>
<evidence type="ECO:0000256" key="1">
    <source>
        <dbReference type="ARBA" id="ARBA00004167"/>
    </source>
</evidence>
<keyword evidence="3" id="KW-0812">Transmembrane</keyword>
<dbReference type="Proteomes" id="UP001154282">
    <property type="component" value="Unassembled WGS sequence"/>
</dbReference>
<evidence type="ECO:0000313" key="12">
    <source>
        <dbReference type="EMBL" id="CAI0428949.1"/>
    </source>
</evidence>
<dbReference type="EMBL" id="CAMGYJ010000006">
    <property type="protein sequence ID" value="CAI0428949.1"/>
    <property type="molecule type" value="Genomic_DNA"/>
</dbReference>
<dbReference type="GO" id="GO:0004497">
    <property type="term" value="F:monooxygenase activity"/>
    <property type="evidence" value="ECO:0007669"/>
    <property type="project" value="UniProtKB-KW"/>
</dbReference>
<reference evidence="12" key="1">
    <citation type="submission" date="2022-08" db="EMBL/GenBank/DDBJ databases">
        <authorList>
            <person name="Gutierrez-Valencia J."/>
        </authorList>
    </citation>
    <scope>NUCLEOTIDE SEQUENCE</scope>
</reference>
<keyword evidence="8 11" id="KW-0503">Monooxygenase</keyword>
<evidence type="ECO:0000256" key="10">
    <source>
        <dbReference type="PIRSR" id="PIRSR602401-1"/>
    </source>
</evidence>
<dbReference type="PANTHER" id="PTHR47947">
    <property type="entry name" value="CYTOCHROME P450 82C3-RELATED"/>
    <property type="match status" value="1"/>
</dbReference>
<keyword evidence="6 11" id="KW-0560">Oxidoreductase</keyword>
<proteinExistence type="inferred from homology"/>
<dbReference type="InterPro" id="IPR002401">
    <property type="entry name" value="Cyt_P450_E_grp-I"/>
</dbReference>
<dbReference type="PRINTS" id="PR00385">
    <property type="entry name" value="P450"/>
</dbReference>
<accession>A0AAV0L2Q3</accession>
<dbReference type="InterPro" id="IPR001128">
    <property type="entry name" value="Cyt_P450"/>
</dbReference>
<dbReference type="GO" id="GO:0016705">
    <property type="term" value="F:oxidoreductase activity, acting on paired donors, with incorporation or reduction of molecular oxygen"/>
    <property type="evidence" value="ECO:0007669"/>
    <property type="project" value="InterPro"/>
</dbReference>
<evidence type="ECO:0000256" key="7">
    <source>
        <dbReference type="ARBA" id="ARBA00023004"/>
    </source>
</evidence>
<evidence type="ECO:0000256" key="5">
    <source>
        <dbReference type="ARBA" id="ARBA00022989"/>
    </source>
</evidence>
<organism evidence="12 13">
    <name type="scientific">Linum tenue</name>
    <dbReference type="NCBI Taxonomy" id="586396"/>
    <lineage>
        <taxon>Eukaryota</taxon>
        <taxon>Viridiplantae</taxon>
        <taxon>Streptophyta</taxon>
        <taxon>Embryophyta</taxon>
        <taxon>Tracheophyta</taxon>
        <taxon>Spermatophyta</taxon>
        <taxon>Magnoliopsida</taxon>
        <taxon>eudicotyledons</taxon>
        <taxon>Gunneridae</taxon>
        <taxon>Pentapetalae</taxon>
        <taxon>rosids</taxon>
        <taxon>fabids</taxon>
        <taxon>Malpighiales</taxon>
        <taxon>Linaceae</taxon>
        <taxon>Linum</taxon>
    </lineage>
</organism>
<keyword evidence="5" id="KW-1133">Transmembrane helix</keyword>
<keyword evidence="7 10" id="KW-0408">Iron</keyword>
<comment type="similarity">
    <text evidence="11">Belongs to the cytochrome P450 family.</text>
</comment>
<evidence type="ECO:0000256" key="6">
    <source>
        <dbReference type="ARBA" id="ARBA00023002"/>
    </source>
</evidence>
<dbReference type="Gene3D" id="1.10.630.10">
    <property type="entry name" value="Cytochrome P450"/>
    <property type="match status" value="1"/>
</dbReference>
<dbReference type="PROSITE" id="PS00086">
    <property type="entry name" value="CYTOCHROME_P450"/>
    <property type="match status" value="1"/>
</dbReference>
<evidence type="ECO:0000256" key="11">
    <source>
        <dbReference type="RuleBase" id="RU000461"/>
    </source>
</evidence>
<dbReference type="InterPro" id="IPR017972">
    <property type="entry name" value="Cyt_P450_CS"/>
</dbReference>
<dbReference type="GO" id="GO:0020037">
    <property type="term" value="F:heme binding"/>
    <property type="evidence" value="ECO:0007669"/>
    <property type="project" value="InterPro"/>
</dbReference>
<evidence type="ECO:0000313" key="13">
    <source>
        <dbReference type="Proteomes" id="UP001154282"/>
    </source>
</evidence>
<evidence type="ECO:0000256" key="8">
    <source>
        <dbReference type="ARBA" id="ARBA00023033"/>
    </source>
</evidence>
<dbReference type="InterPro" id="IPR050651">
    <property type="entry name" value="Plant_Cytochrome_P450_Monoox"/>
</dbReference>